<accession>A0A087TC99</accession>
<name>A0A087TC99_STEMI</name>
<proteinExistence type="predicted"/>
<keyword evidence="2" id="KW-1185">Reference proteome</keyword>
<feature type="non-terminal residue" evidence="1">
    <location>
        <position position="80"/>
    </location>
</feature>
<reference evidence="1 2" key="1">
    <citation type="submission" date="2013-11" db="EMBL/GenBank/DDBJ databases">
        <title>Genome sequencing of Stegodyphus mimosarum.</title>
        <authorList>
            <person name="Bechsgaard J."/>
        </authorList>
    </citation>
    <scope>NUCLEOTIDE SEQUENCE [LARGE SCALE GENOMIC DNA]</scope>
</reference>
<dbReference type="EMBL" id="KK114562">
    <property type="protein sequence ID" value="KFM62738.1"/>
    <property type="molecule type" value="Genomic_DNA"/>
</dbReference>
<dbReference type="Proteomes" id="UP000054359">
    <property type="component" value="Unassembled WGS sequence"/>
</dbReference>
<protein>
    <submittedName>
        <fullName evidence="1">Uncharacterized protein</fullName>
    </submittedName>
</protein>
<evidence type="ECO:0000313" key="2">
    <source>
        <dbReference type="Proteomes" id="UP000054359"/>
    </source>
</evidence>
<organism evidence="1 2">
    <name type="scientific">Stegodyphus mimosarum</name>
    <name type="common">African social velvet spider</name>
    <dbReference type="NCBI Taxonomy" id="407821"/>
    <lineage>
        <taxon>Eukaryota</taxon>
        <taxon>Metazoa</taxon>
        <taxon>Ecdysozoa</taxon>
        <taxon>Arthropoda</taxon>
        <taxon>Chelicerata</taxon>
        <taxon>Arachnida</taxon>
        <taxon>Araneae</taxon>
        <taxon>Araneomorphae</taxon>
        <taxon>Entelegynae</taxon>
        <taxon>Eresoidea</taxon>
        <taxon>Eresidae</taxon>
        <taxon>Stegodyphus</taxon>
    </lineage>
</organism>
<sequence>MQRYNNKKIEPEPHTLSTLLNHFPVIYLFSFPLQIANKSKPPLFHSTGREGSTSELNLTFLALNSPKEKDTHSAFSDLQN</sequence>
<evidence type="ECO:0000313" key="1">
    <source>
        <dbReference type="EMBL" id="KFM62738.1"/>
    </source>
</evidence>
<dbReference type="AlphaFoldDB" id="A0A087TC99"/>
<gene>
    <name evidence="1" type="ORF">X975_23981</name>
</gene>